<comment type="similarity">
    <text evidence="1 2">Belongs to the BolA/IbaG family.</text>
</comment>
<evidence type="ECO:0000256" key="2">
    <source>
        <dbReference type="RuleBase" id="RU003860"/>
    </source>
</evidence>
<dbReference type="PANTHER" id="PTHR46229">
    <property type="entry name" value="BOLA TRANSCRIPTION REGULATOR"/>
    <property type="match status" value="1"/>
</dbReference>
<organism evidence="3 4">
    <name type="scientific">Candidatus Endolissoclinum faulkneri L2</name>
    <dbReference type="NCBI Taxonomy" id="1193729"/>
    <lineage>
        <taxon>Bacteria</taxon>
        <taxon>Pseudomonadati</taxon>
        <taxon>Pseudomonadota</taxon>
        <taxon>Alphaproteobacteria</taxon>
        <taxon>Rhodospirillales</taxon>
        <taxon>Rhodospirillaceae</taxon>
        <taxon>Candidatus Endolissoclinum</taxon>
    </lineage>
</organism>
<dbReference type="eggNOG" id="COG0271">
    <property type="taxonomic scope" value="Bacteria"/>
</dbReference>
<evidence type="ECO:0000256" key="1">
    <source>
        <dbReference type="ARBA" id="ARBA00005578"/>
    </source>
</evidence>
<dbReference type="Proteomes" id="UP000010077">
    <property type="component" value="Chromosome"/>
</dbReference>
<dbReference type="PATRIC" id="fig|1193729.4.peg.647"/>
<dbReference type="PIRSF" id="PIRSF003113">
    <property type="entry name" value="BolA"/>
    <property type="match status" value="1"/>
</dbReference>
<dbReference type="PANTHER" id="PTHR46229:SF2">
    <property type="entry name" value="BOLA-LIKE PROTEIN 1"/>
    <property type="match status" value="1"/>
</dbReference>
<dbReference type="AlphaFoldDB" id="K7YPE0"/>
<accession>K7YPE0</accession>
<dbReference type="InterPro" id="IPR036065">
    <property type="entry name" value="BolA-like_sf"/>
</dbReference>
<dbReference type="InterPro" id="IPR002634">
    <property type="entry name" value="BolA"/>
</dbReference>
<dbReference type="Gene3D" id="3.30.300.90">
    <property type="entry name" value="BolA-like"/>
    <property type="match status" value="1"/>
</dbReference>
<evidence type="ECO:0000313" key="3">
    <source>
        <dbReference type="EMBL" id="AFX99387.1"/>
    </source>
</evidence>
<reference evidence="3 4" key="1">
    <citation type="journal article" date="2012" name="Proc. Natl. Acad. Sci. U.S.A.">
        <title>Genome streamlining and chemical defense in a coral reef symbiosis.</title>
        <authorList>
            <person name="Kwan J.C."/>
            <person name="Donia M.S."/>
            <person name="Han A.W."/>
            <person name="Hirose E."/>
            <person name="Haygood M.G."/>
            <person name="Schmidt E.W."/>
        </authorList>
    </citation>
    <scope>NUCLEOTIDE SEQUENCE [LARGE SCALE GENOMIC DNA]</scope>
    <source>
        <strain evidence="3 4">L2</strain>
    </source>
</reference>
<sequence length="89" mass="10240">MKQLNLASISKRLIMIMKENEIKYLIKQAMPNSYVKIKHLHDDNYSCYVESSAFEGKSLVQQHQIVYNALGKSLDKDIHAFSIQTAIPK</sequence>
<proteinExistence type="inferred from homology"/>
<evidence type="ECO:0000313" key="4">
    <source>
        <dbReference type="Proteomes" id="UP000010077"/>
    </source>
</evidence>
<dbReference type="SUPFAM" id="SSF82657">
    <property type="entry name" value="BolA-like"/>
    <property type="match status" value="1"/>
</dbReference>
<keyword evidence="4" id="KW-1185">Reference proteome</keyword>
<name>K7YPE0_9PROT</name>
<dbReference type="STRING" id="1193729.A1OE_1211"/>
<dbReference type="HOGENOM" id="CLU_109462_4_2_5"/>
<gene>
    <name evidence="3" type="ORF">A1OE_1211</name>
</gene>
<dbReference type="InterPro" id="IPR050961">
    <property type="entry name" value="BolA/IbaG_stress_morph_reg"/>
</dbReference>
<dbReference type="EMBL" id="CP003539">
    <property type="protein sequence ID" value="AFX99387.1"/>
    <property type="molecule type" value="Genomic_DNA"/>
</dbReference>
<dbReference type="Pfam" id="PF01722">
    <property type="entry name" value="BolA"/>
    <property type="match status" value="1"/>
</dbReference>
<dbReference type="KEGG" id="thal:A1OE_1211"/>
<protein>
    <submittedName>
        <fullName evidence="3">BolA-like family protein</fullName>
    </submittedName>
</protein>